<dbReference type="EMBL" id="HACG01009063">
    <property type="protein sequence ID" value="CEK55928.1"/>
    <property type="molecule type" value="Transcribed_RNA"/>
</dbReference>
<gene>
    <name evidence="1" type="primary">ORF26394</name>
</gene>
<name>A0A0B6YIA5_9EUPU</name>
<feature type="non-terminal residue" evidence="1">
    <location>
        <position position="79"/>
    </location>
</feature>
<proteinExistence type="predicted"/>
<feature type="non-terminal residue" evidence="1">
    <location>
        <position position="1"/>
    </location>
</feature>
<sequence length="79" mass="9164">WFPGWPSHNRKNAEPAKNNGYDCLILTDEFLDPYNKLRIVDYYYWKAGKCTHNAGIYVICQMSAKKPEVVSESCDGKFQ</sequence>
<reference evidence="1" key="1">
    <citation type="submission" date="2014-12" db="EMBL/GenBank/DDBJ databases">
        <title>Insight into the proteome of Arion vulgaris.</title>
        <authorList>
            <person name="Aradska J."/>
            <person name="Bulat T."/>
            <person name="Smidak R."/>
            <person name="Sarate P."/>
            <person name="Gangsoo J."/>
            <person name="Sialana F."/>
            <person name="Bilban M."/>
            <person name="Lubec G."/>
        </authorList>
    </citation>
    <scope>NUCLEOTIDE SEQUENCE</scope>
    <source>
        <tissue evidence="1">Skin</tissue>
    </source>
</reference>
<accession>A0A0B6YIA5</accession>
<evidence type="ECO:0000313" key="1">
    <source>
        <dbReference type="EMBL" id="CEK55928.1"/>
    </source>
</evidence>
<protein>
    <submittedName>
        <fullName evidence="1">Uncharacterized protein</fullName>
    </submittedName>
</protein>
<organism evidence="1">
    <name type="scientific">Arion vulgaris</name>
    <dbReference type="NCBI Taxonomy" id="1028688"/>
    <lineage>
        <taxon>Eukaryota</taxon>
        <taxon>Metazoa</taxon>
        <taxon>Spiralia</taxon>
        <taxon>Lophotrochozoa</taxon>
        <taxon>Mollusca</taxon>
        <taxon>Gastropoda</taxon>
        <taxon>Heterobranchia</taxon>
        <taxon>Euthyneura</taxon>
        <taxon>Panpulmonata</taxon>
        <taxon>Eupulmonata</taxon>
        <taxon>Stylommatophora</taxon>
        <taxon>Helicina</taxon>
        <taxon>Arionoidea</taxon>
        <taxon>Arionidae</taxon>
        <taxon>Arion</taxon>
    </lineage>
</organism>
<dbReference type="AlphaFoldDB" id="A0A0B6YIA5"/>